<dbReference type="STRING" id="1344416.A0A139AS14"/>
<protein>
    <recommendedName>
        <fullName evidence="1">BTB domain-containing protein</fullName>
    </recommendedName>
</protein>
<keyword evidence="3" id="KW-1185">Reference proteome</keyword>
<dbReference type="PANTHER" id="PTHR22744:SF17">
    <property type="entry name" value="BTB DOMAIN-CONTAINING PROTEIN"/>
    <property type="match status" value="1"/>
</dbReference>
<evidence type="ECO:0000259" key="1">
    <source>
        <dbReference type="PROSITE" id="PS50097"/>
    </source>
</evidence>
<dbReference type="Pfam" id="PF00651">
    <property type="entry name" value="BTB"/>
    <property type="match status" value="1"/>
</dbReference>
<dbReference type="Proteomes" id="UP000070544">
    <property type="component" value="Unassembled WGS sequence"/>
</dbReference>
<evidence type="ECO:0000313" key="2">
    <source>
        <dbReference type="EMBL" id="KXS19499.1"/>
    </source>
</evidence>
<evidence type="ECO:0000313" key="3">
    <source>
        <dbReference type="Proteomes" id="UP000070544"/>
    </source>
</evidence>
<sequence length="288" mass="32356">MTAGSLDCSSADEAEIPQQIPIHNYLFEIEVLEGSPPPNMSTKEFSVGQHIFTLMLSGKPRGVYMVPKIITDGAVSLKYRLQVFISPKDPPLVTHEIYRTFKKDALGWGRELKDWNTIESKLGPEKRLYLGLQIFDHPELRELIASRGNQRVLNLPVIPPPLNTFVTMHKKEGMPCSFWGPPTPGKARWYLREGQFEDFQGSSATDFVIISSDGIDLHVNQAVLAANNDFFAGLFKNQCEETSSRRMEAKDFTADVLRDLLSFIYTGVLAVDLENVDHILELWKASGA</sequence>
<organism evidence="2 3">
    <name type="scientific">Gonapodya prolifera (strain JEL478)</name>
    <name type="common">Monoblepharis prolifera</name>
    <dbReference type="NCBI Taxonomy" id="1344416"/>
    <lineage>
        <taxon>Eukaryota</taxon>
        <taxon>Fungi</taxon>
        <taxon>Fungi incertae sedis</taxon>
        <taxon>Chytridiomycota</taxon>
        <taxon>Chytridiomycota incertae sedis</taxon>
        <taxon>Monoblepharidomycetes</taxon>
        <taxon>Monoblepharidales</taxon>
        <taxon>Gonapodyaceae</taxon>
        <taxon>Gonapodya</taxon>
    </lineage>
</organism>
<dbReference type="Gene3D" id="3.30.710.10">
    <property type="entry name" value="Potassium Channel Kv1.1, Chain A"/>
    <property type="match status" value="1"/>
</dbReference>
<feature type="domain" description="BTB" evidence="1">
    <location>
        <begin position="205"/>
        <end position="273"/>
    </location>
</feature>
<proteinExistence type="predicted"/>
<dbReference type="AlphaFoldDB" id="A0A139AS14"/>
<dbReference type="InterPro" id="IPR000210">
    <property type="entry name" value="BTB/POZ_dom"/>
</dbReference>
<gene>
    <name evidence="2" type="ORF">M427DRAFT_28947</name>
</gene>
<accession>A0A139AS14</accession>
<dbReference type="EMBL" id="KQ965738">
    <property type="protein sequence ID" value="KXS19499.1"/>
    <property type="molecule type" value="Genomic_DNA"/>
</dbReference>
<dbReference type="OrthoDB" id="6359816at2759"/>
<dbReference type="SUPFAM" id="SSF54695">
    <property type="entry name" value="POZ domain"/>
    <property type="match status" value="1"/>
</dbReference>
<dbReference type="SMART" id="SM00225">
    <property type="entry name" value="BTB"/>
    <property type="match status" value="1"/>
</dbReference>
<dbReference type="InterPro" id="IPR011333">
    <property type="entry name" value="SKP1/BTB/POZ_sf"/>
</dbReference>
<dbReference type="CDD" id="cd18186">
    <property type="entry name" value="BTB_POZ_ZBTB_KLHL-like"/>
    <property type="match status" value="1"/>
</dbReference>
<reference evidence="2 3" key="1">
    <citation type="journal article" date="2015" name="Genome Biol. Evol.">
        <title>Phylogenomic analyses indicate that early fungi evolved digesting cell walls of algal ancestors of land plants.</title>
        <authorList>
            <person name="Chang Y."/>
            <person name="Wang S."/>
            <person name="Sekimoto S."/>
            <person name="Aerts A.L."/>
            <person name="Choi C."/>
            <person name="Clum A."/>
            <person name="LaButti K.M."/>
            <person name="Lindquist E.A."/>
            <person name="Yee Ngan C."/>
            <person name="Ohm R.A."/>
            <person name="Salamov A.A."/>
            <person name="Grigoriev I.V."/>
            <person name="Spatafora J.W."/>
            <person name="Berbee M.L."/>
        </authorList>
    </citation>
    <scope>NUCLEOTIDE SEQUENCE [LARGE SCALE GENOMIC DNA]</scope>
    <source>
        <strain evidence="2 3">JEL478</strain>
    </source>
</reference>
<dbReference type="PANTHER" id="PTHR22744">
    <property type="entry name" value="HELIX LOOP HELIX PROTEIN 21-RELATED"/>
    <property type="match status" value="1"/>
</dbReference>
<name>A0A139AS14_GONPJ</name>
<dbReference type="PROSITE" id="PS50097">
    <property type="entry name" value="BTB"/>
    <property type="match status" value="1"/>
</dbReference>